<keyword evidence="3" id="KW-1185">Reference proteome</keyword>
<feature type="region of interest" description="Disordered" evidence="1">
    <location>
        <begin position="214"/>
        <end position="262"/>
    </location>
</feature>
<name>A0A9Q0KY87_9MAGN</name>
<evidence type="ECO:0000313" key="3">
    <source>
        <dbReference type="Proteomes" id="UP001141806"/>
    </source>
</evidence>
<reference evidence="2" key="1">
    <citation type="journal article" date="2023" name="Plant J.">
        <title>The genome of the king protea, Protea cynaroides.</title>
        <authorList>
            <person name="Chang J."/>
            <person name="Duong T.A."/>
            <person name="Schoeman C."/>
            <person name="Ma X."/>
            <person name="Roodt D."/>
            <person name="Barker N."/>
            <person name="Li Z."/>
            <person name="Van de Peer Y."/>
            <person name="Mizrachi E."/>
        </authorList>
    </citation>
    <scope>NUCLEOTIDE SEQUENCE</scope>
    <source>
        <tissue evidence="2">Young leaves</tissue>
    </source>
</reference>
<dbReference type="AlphaFoldDB" id="A0A9Q0KY87"/>
<dbReference type="PANTHER" id="PTHR34567">
    <property type="entry name" value="FK506-BINDING-LIKE PROTEIN"/>
    <property type="match status" value="1"/>
</dbReference>
<feature type="compositionally biased region" description="Basic and acidic residues" evidence="1">
    <location>
        <begin position="370"/>
        <end position="385"/>
    </location>
</feature>
<evidence type="ECO:0000313" key="2">
    <source>
        <dbReference type="EMBL" id="KAJ4978601.1"/>
    </source>
</evidence>
<dbReference type="Proteomes" id="UP001141806">
    <property type="component" value="Unassembled WGS sequence"/>
</dbReference>
<dbReference type="PANTHER" id="PTHR34567:SF3">
    <property type="entry name" value="FK506-BINDING-LIKE PROTEIN"/>
    <property type="match status" value="1"/>
</dbReference>
<feature type="region of interest" description="Disordered" evidence="1">
    <location>
        <begin position="358"/>
        <end position="385"/>
    </location>
</feature>
<feature type="region of interest" description="Disordered" evidence="1">
    <location>
        <begin position="64"/>
        <end position="88"/>
    </location>
</feature>
<sequence length="385" mass="44516">MSSIGDRLIEYLCDVYPMKKLKLSLREVNVGVCGAYCLELNSIVPRHPNFLIFVPRRRHGGAESYLQEAPRTPIRSQNRKPPTGPWQPTVPSWEKKFCTVVGSIPWRKLLEAQKVMYFYENVLQWNDSAGAEAFNNAKNRFWAEINGLPCDISLPDPNIYIDKIDWNSDIDPELLLDLERDPLPPDEDDKEGKSRLIGDSLFFLNRPVPCSGWGDAEEDPVRTVDDSSRPGLRVSDHNTNNADNPWEREGAQGNNTLENNPWGDSAGNTWESYQWENNNNSWVNPDPRNNGNWQKWNENYKKRDGSSQYMSRYKTSRFQGDNYQTENGWKNGQGRKRVNFFYDQPLVDKKPFSSQQWNSIQSCGPISHRGSREARNPWSWEKHVS</sequence>
<gene>
    <name evidence="2" type="ORF">NE237_009381</name>
</gene>
<protein>
    <submittedName>
        <fullName evidence="2">Uncharacterized protein</fullName>
    </submittedName>
</protein>
<feature type="compositionally biased region" description="Basic and acidic residues" evidence="1">
    <location>
        <begin position="219"/>
        <end position="228"/>
    </location>
</feature>
<proteinExistence type="predicted"/>
<comment type="caution">
    <text evidence="2">The sequence shown here is derived from an EMBL/GenBank/DDBJ whole genome shotgun (WGS) entry which is preliminary data.</text>
</comment>
<accession>A0A9Q0KY87</accession>
<organism evidence="2 3">
    <name type="scientific">Protea cynaroides</name>
    <dbReference type="NCBI Taxonomy" id="273540"/>
    <lineage>
        <taxon>Eukaryota</taxon>
        <taxon>Viridiplantae</taxon>
        <taxon>Streptophyta</taxon>
        <taxon>Embryophyta</taxon>
        <taxon>Tracheophyta</taxon>
        <taxon>Spermatophyta</taxon>
        <taxon>Magnoliopsida</taxon>
        <taxon>Proteales</taxon>
        <taxon>Proteaceae</taxon>
        <taxon>Protea</taxon>
    </lineage>
</organism>
<dbReference type="EMBL" id="JAMYWD010000002">
    <property type="protein sequence ID" value="KAJ4978601.1"/>
    <property type="molecule type" value="Genomic_DNA"/>
</dbReference>
<evidence type="ECO:0000256" key="1">
    <source>
        <dbReference type="SAM" id="MobiDB-lite"/>
    </source>
</evidence>
<dbReference type="OrthoDB" id="1899291at2759"/>